<evidence type="ECO:0000259" key="14">
    <source>
        <dbReference type="PROSITE" id="PS50011"/>
    </source>
</evidence>
<evidence type="ECO:0000256" key="9">
    <source>
        <dbReference type="ARBA" id="ARBA00023136"/>
    </source>
</evidence>
<evidence type="ECO:0000256" key="11">
    <source>
        <dbReference type="ARBA" id="ARBA00038999"/>
    </source>
</evidence>
<evidence type="ECO:0000256" key="6">
    <source>
        <dbReference type="ARBA" id="ARBA00022824"/>
    </source>
</evidence>
<dbReference type="PANTHER" id="PTHR48013:SF6">
    <property type="entry name" value="MAP KINASE KINASE MKK1_SSP32-RELATED"/>
    <property type="match status" value="1"/>
</dbReference>
<reference evidence="15" key="1">
    <citation type="submission" date="2020-06" db="EMBL/GenBank/DDBJ databases">
        <title>Genomes of multiple members of Pneumocystis genus reveal paths to human pathogen Pneumocystis jirovecii.</title>
        <authorList>
            <person name="Cisse O.H."/>
            <person name="Ma L."/>
            <person name="Dekker J."/>
            <person name="Khil P."/>
            <person name="Jo J."/>
            <person name="Brenchley J."/>
            <person name="Blair R."/>
            <person name="Pahar B."/>
            <person name="Chabe M."/>
            <person name="Van Rompay K.A."/>
            <person name="Keesler R."/>
            <person name="Sukura A."/>
            <person name="Hirsch V."/>
            <person name="Kutty G."/>
            <person name="Liu Y."/>
            <person name="Peng L."/>
            <person name="Chen J."/>
            <person name="Song J."/>
            <person name="Weissenbacher-Lang C."/>
            <person name="Xu J."/>
            <person name="Upham N.S."/>
            <person name="Stajich J.E."/>
            <person name="Cuomo C.A."/>
            <person name="Cushion M.T."/>
            <person name="Kovacs J.A."/>
        </authorList>
    </citation>
    <scope>NUCLEOTIDE SEQUENCE</scope>
    <source>
        <strain evidence="15">2A</strain>
    </source>
</reference>
<evidence type="ECO:0000313" key="15">
    <source>
        <dbReference type="EMBL" id="QSL65411.1"/>
    </source>
</evidence>
<dbReference type="SUPFAM" id="SSF56112">
    <property type="entry name" value="Protein kinase-like (PK-like)"/>
    <property type="match status" value="1"/>
</dbReference>
<dbReference type="PROSITE" id="PS00108">
    <property type="entry name" value="PROTEIN_KINASE_ST"/>
    <property type="match status" value="1"/>
</dbReference>
<comment type="similarity">
    <text evidence="10">Belongs to the protein kinase superfamily. STE Ser/Thr protein kinase family. MAP kinase kinase subfamily.</text>
</comment>
<dbReference type="GO" id="GO:0005524">
    <property type="term" value="F:ATP binding"/>
    <property type="evidence" value="ECO:0007669"/>
    <property type="project" value="UniProtKB-UniRule"/>
</dbReference>
<gene>
    <name evidence="15" type="ORF">MERGE_002721</name>
</gene>
<evidence type="ECO:0000256" key="2">
    <source>
        <dbReference type="ARBA" id="ARBA00022679"/>
    </source>
</evidence>
<keyword evidence="5" id="KW-0418">Kinase</keyword>
<evidence type="ECO:0000256" key="7">
    <source>
        <dbReference type="ARBA" id="ARBA00022840"/>
    </source>
</evidence>
<dbReference type="PROSITE" id="PS50011">
    <property type="entry name" value="PROTEIN_KINASE_DOM"/>
    <property type="match status" value="1"/>
</dbReference>
<dbReference type="EC" id="2.7.12.2" evidence="11"/>
<dbReference type="GO" id="GO:0060237">
    <property type="term" value="P:regulation of fungal-type cell wall organization"/>
    <property type="evidence" value="ECO:0007669"/>
    <property type="project" value="TreeGrafter"/>
</dbReference>
<dbReference type="InterPro" id="IPR017441">
    <property type="entry name" value="Protein_kinase_ATP_BS"/>
</dbReference>
<proteinExistence type="inferred from homology"/>
<evidence type="ECO:0000256" key="8">
    <source>
        <dbReference type="ARBA" id="ARBA00022989"/>
    </source>
</evidence>
<evidence type="ECO:0000256" key="5">
    <source>
        <dbReference type="ARBA" id="ARBA00022777"/>
    </source>
</evidence>
<organism evidence="15 16">
    <name type="scientific">Pneumocystis wakefieldiae</name>
    <dbReference type="NCBI Taxonomy" id="38082"/>
    <lineage>
        <taxon>Eukaryota</taxon>
        <taxon>Fungi</taxon>
        <taxon>Dikarya</taxon>
        <taxon>Ascomycota</taxon>
        <taxon>Taphrinomycotina</taxon>
        <taxon>Pneumocystomycetes</taxon>
        <taxon>Pneumocystaceae</taxon>
        <taxon>Pneumocystis</taxon>
    </lineage>
</organism>
<sequence length="539" mass="61321">MQPEACQRNLQFSEEINDKLITDEQKSSSETSLIDKIPILTLSIPSKRSTSHIFDATHITDNLDISHNEDRDSRGISETNRSPDAFSYNGSYFTKILLDEVWQHSAYSDEIIELEKLGEGISGSVSKCILKHTGTLFALKTILVDTNPKIQQQILRELSINRTCSSEYIVQYYGTFVDEASSNISMAMEYCAGGSLDRLYKKARANGARIGEYPILKIAENTLKGLNYLHNHKIIHRDIKPSNILMTLEGQAKLCDFGVSGELVSSMAKTFTGTSYYMAPERIKGETYSITSDIWSLGLTLMEISQNRFPFPPEGEPPLVPIELLNYIVNISNLELVDEPTNKIKWSDDFKHFLKTCLERDGTKRPNSQRMLEHPCMSYKEEEHSNDGFGHPWHAYGGFLQLFGGFLSLNGGQCKFSDIQLNKTGGHIPYYSSKCKLYGGKWTGGYDFSGHAFLLTHASLFLWSELLLTLYSNQKYLKQIVFALLFLWWFMLLMTACYFHTLMEKLIGLIVGYVSWLNIYFFGSKTLYGNFFFGFSDYT</sequence>
<dbReference type="EMBL" id="CP054537">
    <property type="protein sequence ID" value="QSL65411.1"/>
    <property type="molecule type" value="Genomic_DNA"/>
</dbReference>
<comment type="subcellular location">
    <subcellularLocation>
        <location evidence="1">Endoplasmic reticulum membrane</location>
        <topology evidence="1">Multi-pass membrane protein</topology>
    </subcellularLocation>
</comment>
<keyword evidence="8 13" id="KW-1133">Transmembrane helix</keyword>
<dbReference type="InterPro" id="IPR019388">
    <property type="entry name" value="FIT"/>
</dbReference>
<evidence type="ECO:0000256" key="12">
    <source>
        <dbReference type="PROSITE-ProRule" id="PRU10141"/>
    </source>
</evidence>
<keyword evidence="7 12" id="KW-0067">ATP-binding</keyword>
<keyword evidence="16" id="KW-1185">Reference proteome</keyword>
<protein>
    <recommendedName>
        <fullName evidence="11">mitogen-activated protein kinase kinase</fullName>
        <ecNumber evidence="11">2.7.12.2</ecNumber>
    </recommendedName>
</protein>
<evidence type="ECO:0000313" key="16">
    <source>
        <dbReference type="Proteomes" id="UP000663699"/>
    </source>
</evidence>
<dbReference type="PANTHER" id="PTHR48013">
    <property type="entry name" value="DUAL SPECIFICITY MITOGEN-ACTIVATED PROTEIN KINASE KINASE 5-RELATED"/>
    <property type="match status" value="1"/>
</dbReference>
<dbReference type="InterPro" id="IPR008271">
    <property type="entry name" value="Ser/Thr_kinase_AS"/>
</dbReference>
<evidence type="ECO:0000256" key="10">
    <source>
        <dbReference type="ARBA" id="ARBA00038035"/>
    </source>
</evidence>
<dbReference type="SMART" id="SM00220">
    <property type="entry name" value="S_TKc"/>
    <property type="match status" value="1"/>
</dbReference>
<dbReference type="GO" id="GO:0010945">
    <property type="term" value="F:coenzyme A diphosphatase activity"/>
    <property type="evidence" value="ECO:0007669"/>
    <property type="project" value="InterPro"/>
</dbReference>
<dbReference type="Gene3D" id="3.30.200.20">
    <property type="entry name" value="Phosphorylase Kinase, domain 1"/>
    <property type="match status" value="1"/>
</dbReference>
<dbReference type="OrthoDB" id="10252354at2759"/>
<evidence type="ECO:0000256" key="4">
    <source>
        <dbReference type="ARBA" id="ARBA00022741"/>
    </source>
</evidence>
<dbReference type="InterPro" id="IPR000719">
    <property type="entry name" value="Prot_kinase_dom"/>
</dbReference>
<feature type="transmembrane region" description="Helical" evidence="13">
    <location>
        <begin position="480"/>
        <end position="499"/>
    </location>
</feature>
<accession>A0A899FUF2</accession>
<dbReference type="GO" id="GO:0019915">
    <property type="term" value="P:lipid storage"/>
    <property type="evidence" value="ECO:0007669"/>
    <property type="project" value="InterPro"/>
</dbReference>
<name>A0A899FUF2_9ASCO</name>
<keyword evidence="3 13" id="KW-0812">Transmembrane</keyword>
<evidence type="ECO:0000256" key="3">
    <source>
        <dbReference type="ARBA" id="ARBA00022692"/>
    </source>
</evidence>
<dbReference type="InterPro" id="IPR011009">
    <property type="entry name" value="Kinase-like_dom_sf"/>
</dbReference>
<dbReference type="GO" id="GO:0000196">
    <property type="term" value="P:cell integrity MAPK cascade"/>
    <property type="evidence" value="ECO:0007669"/>
    <property type="project" value="TreeGrafter"/>
</dbReference>
<dbReference type="AlphaFoldDB" id="A0A899FUF2"/>
<feature type="binding site" evidence="12">
    <location>
        <position position="140"/>
    </location>
    <ligand>
        <name>ATP</name>
        <dbReference type="ChEBI" id="CHEBI:30616"/>
    </ligand>
</feature>
<dbReference type="Pfam" id="PF00069">
    <property type="entry name" value="Pkinase"/>
    <property type="match status" value="1"/>
</dbReference>
<dbReference type="Pfam" id="PF10261">
    <property type="entry name" value="FIT"/>
    <property type="match status" value="2"/>
</dbReference>
<keyword evidence="6" id="KW-0256">Endoplasmic reticulum</keyword>
<dbReference type="PROSITE" id="PS00107">
    <property type="entry name" value="PROTEIN_KINASE_ATP"/>
    <property type="match status" value="1"/>
</dbReference>
<dbReference type="FunFam" id="1.10.510.10:FF:000263">
    <property type="entry name" value="MAP kinase skh1/pek1"/>
    <property type="match status" value="1"/>
</dbReference>
<keyword evidence="9 13" id="KW-0472">Membrane</keyword>
<feature type="domain" description="Protein kinase" evidence="14">
    <location>
        <begin position="111"/>
        <end position="377"/>
    </location>
</feature>
<keyword evidence="4 12" id="KW-0547">Nucleotide-binding</keyword>
<dbReference type="GO" id="GO:0005789">
    <property type="term" value="C:endoplasmic reticulum membrane"/>
    <property type="evidence" value="ECO:0007669"/>
    <property type="project" value="UniProtKB-SubCell"/>
</dbReference>
<dbReference type="Proteomes" id="UP000663699">
    <property type="component" value="Chromosome 6"/>
</dbReference>
<feature type="transmembrane region" description="Helical" evidence="13">
    <location>
        <begin position="506"/>
        <end position="523"/>
    </location>
</feature>
<dbReference type="Gene3D" id="1.10.510.10">
    <property type="entry name" value="Transferase(Phosphotransferase) domain 1"/>
    <property type="match status" value="1"/>
</dbReference>
<keyword evidence="2" id="KW-0808">Transferase</keyword>
<evidence type="ECO:0000256" key="1">
    <source>
        <dbReference type="ARBA" id="ARBA00004477"/>
    </source>
</evidence>
<dbReference type="GO" id="GO:0004708">
    <property type="term" value="F:MAP kinase kinase activity"/>
    <property type="evidence" value="ECO:0007669"/>
    <property type="project" value="UniProtKB-EC"/>
</dbReference>
<evidence type="ECO:0000256" key="13">
    <source>
        <dbReference type="SAM" id="Phobius"/>
    </source>
</evidence>